<gene>
    <name evidence="2" type="ORF">PCYB_147700</name>
</gene>
<reference evidence="2 3" key="1">
    <citation type="journal article" date="2012" name="Nat. Genet.">
        <title>Plasmodium cynomolgi genome sequences provide insight into Plasmodium vivax and the monkey malaria clade.</title>
        <authorList>
            <person name="Tachibana S."/>
            <person name="Sullivan S.A."/>
            <person name="Kawai S."/>
            <person name="Nakamura S."/>
            <person name="Kim H.R."/>
            <person name="Goto N."/>
            <person name="Arisue N."/>
            <person name="Palacpac N.M.Q."/>
            <person name="Honma H."/>
            <person name="Yagi M."/>
            <person name="Tougan T."/>
            <person name="Katakai Y."/>
            <person name="Kaneko O."/>
            <person name="Mita T."/>
            <person name="Kita K."/>
            <person name="Yasutomi Y."/>
            <person name="Sutton P.L."/>
            <person name="Shakhbatyan R."/>
            <person name="Horii T."/>
            <person name="Yasunaga T."/>
            <person name="Barnwell J.W."/>
            <person name="Escalante A.A."/>
            <person name="Carlton J.M."/>
            <person name="Tanabe K."/>
        </authorList>
    </citation>
    <scope>NUCLEOTIDE SEQUENCE [LARGE SCALE GENOMIC DNA]</scope>
    <source>
        <strain evidence="2 3">B</strain>
    </source>
</reference>
<keyword evidence="1" id="KW-1133">Transmembrane helix</keyword>
<proteinExistence type="predicted"/>
<dbReference type="OMA" id="LMEHSAK"/>
<organism evidence="2 3">
    <name type="scientific">Plasmodium cynomolgi (strain B)</name>
    <dbReference type="NCBI Taxonomy" id="1120755"/>
    <lineage>
        <taxon>Eukaryota</taxon>
        <taxon>Sar</taxon>
        <taxon>Alveolata</taxon>
        <taxon>Apicomplexa</taxon>
        <taxon>Aconoidasida</taxon>
        <taxon>Haemosporida</taxon>
        <taxon>Plasmodiidae</taxon>
        <taxon>Plasmodium</taxon>
        <taxon>Plasmodium (Plasmodium)</taxon>
    </lineage>
</organism>
<dbReference type="RefSeq" id="XP_004225289.1">
    <property type="nucleotide sequence ID" value="XM_004225241.1"/>
</dbReference>
<dbReference type="PhylomeDB" id="K6VIX5"/>
<feature type="transmembrane region" description="Helical" evidence="1">
    <location>
        <begin position="298"/>
        <end position="317"/>
    </location>
</feature>
<evidence type="ECO:0000313" key="2">
    <source>
        <dbReference type="EMBL" id="GAB69342.1"/>
    </source>
</evidence>
<dbReference type="OrthoDB" id="385122at2759"/>
<protein>
    <submittedName>
        <fullName evidence="2">Pv-fam-d protein</fullName>
    </submittedName>
</protein>
<dbReference type="Proteomes" id="UP000006319">
    <property type="component" value="Chromosome 14"/>
</dbReference>
<dbReference type="GeneID" id="14695726"/>
<name>K6VIX5_PLACD</name>
<sequence>MKESRSMISYMKVFTYSLIVWSSQYARNSSNALCDLSCYKGNNRLLGEGSMYSLRGDFPMRPRNGGGYRDDELHNMSRRMNSAVNDAHFERRFQALSSEDNLQGGFKAMMHDDNIQKRFSAIMHEGDNGRGSGNSFENEFNTRGRSNYYQHYKKGSGLKKNVMGLLKYDKYSGRKGQSSRGARDFDRQAHRYQQDIEAHQTPYNFNTFDITLNTHMPLFDSNGPLEEHEIKHVVQKKRLNRSALESILESFIKFVKKSDAMYETELLGIMTGTTGAYDGQHLEQKKNKGLGGMLKDKLTIISPIISIAIFLVLFVVFDVLSGVVITSILLIATALYVWYKYNKCERINKMYGIYDEQKLMEHSAKRKMAALRNSRYIR</sequence>
<dbReference type="EMBL" id="DF157106">
    <property type="protein sequence ID" value="GAB69342.1"/>
    <property type="molecule type" value="Genomic_DNA"/>
</dbReference>
<keyword evidence="1" id="KW-0472">Membrane</keyword>
<evidence type="ECO:0000256" key="1">
    <source>
        <dbReference type="SAM" id="Phobius"/>
    </source>
</evidence>
<keyword evidence="1" id="KW-0812">Transmembrane</keyword>
<feature type="transmembrane region" description="Helical" evidence="1">
    <location>
        <begin position="323"/>
        <end position="341"/>
    </location>
</feature>
<dbReference type="VEuPathDB" id="PlasmoDB:PCYB_147700"/>
<dbReference type="KEGG" id="pcy:PCYB_147700"/>
<keyword evidence="3" id="KW-1185">Reference proteome</keyword>
<accession>K6VIX5</accession>
<dbReference type="AlphaFoldDB" id="K6VIX5"/>
<evidence type="ECO:0000313" key="3">
    <source>
        <dbReference type="Proteomes" id="UP000006319"/>
    </source>
</evidence>